<gene>
    <name evidence="10" type="ORF">EMPG_12669</name>
</gene>
<evidence type="ECO:0000256" key="1">
    <source>
        <dbReference type="ARBA" id="ARBA00005078"/>
    </source>
</evidence>
<comment type="similarity">
    <text evidence="2 7">Belongs to the thiamine pyrophosphokinase family.</text>
</comment>
<dbReference type="Pfam" id="PF04263">
    <property type="entry name" value="TPK_catalytic"/>
    <property type="match status" value="1"/>
</dbReference>
<comment type="pathway">
    <text evidence="1 7">Cofactor biosynthesis; thiamine diphosphate biosynthesis; thiamine diphosphate from thiamine: step 1/1.</text>
</comment>
<feature type="region of interest" description="Disordered" evidence="8">
    <location>
        <begin position="177"/>
        <end position="204"/>
    </location>
</feature>
<dbReference type="Pfam" id="PF04265">
    <property type="entry name" value="TPK_B1_binding"/>
    <property type="match status" value="1"/>
</dbReference>
<dbReference type="OrthoDB" id="25149at2759"/>
<dbReference type="PANTHER" id="PTHR13622">
    <property type="entry name" value="THIAMIN PYROPHOSPHOKINASE"/>
    <property type="match status" value="1"/>
</dbReference>
<feature type="compositionally biased region" description="Low complexity" evidence="8">
    <location>
        <begin position="246"/>
        <end position="259"/>
    </location>
</feature>
<name>A0A0H1BT16_9EURO</name>
<evidence type="ECO:0000256" key="5">
    <source>
        <dbReference type="ARBA" id="ARBA00022777"/>
    </source>
</evidence>
<dbReference type="PANTHER" id="PTHR13622:SF8">
    <property type="entry name" value="THIAMIN PYROPHOSPHOKINASE 1"/>
    <property type="match status" value="1"/>
</dbReference>
<keyword evidence="6 7" id="KW-0067">ATP-binding</keyword>
<dbReference type="InterPro" id="IPR016966">
    <property type="entry name" value="Thiamin_pyrophosphokinase_euk"/>
</dbReference>
<dbReference type="Gene3D" id="2.60.120.320">
    <property type="entry name" value="Thiamin pyrophosphokinase, thiamin-binding domain"/>
    <property type="match status" value="1"/>
</dbReference>
<dbReference type="InterPro" id="IPR006282">
    <property type="entry name" value="Thi_PPkinase"/>
</dbReference>
<dbReference type="GO" id="GO:0016301">
    <property type="term" value="F:kinase activity"/>
    <property type="evidence" value="ECO:0007669"/>
    <property type="project" value="UniProtKB-UniRule"/>
</dbReference>
<dbReference type="GO" id="GO:0009229">
    <property type="term" value="P:thiamine diphosphate biosynthetic process"/>
    <property type="evidence" value="ECO:0007669"/>
    <property type="project" value="UniProtKB-UniRule"/>
</dbReference>
<dbReference type="GO" id="GO:0030975">
    <property type="term" value="F:thiamine binding"/>
    <property type="evidence" value="ECO:0007669"/>
    <property type="project" value="UniProtKB-UniRule"/>
</dbReference>
<evidence type="ECO:0000256" key="7">
    <source>
        <dbReference type="PIRNR" id="PIRNR031057"/>
    </source>
</evidence>
<feature type="domain" description="Thiamin pyrophosphokinase thiamin-binding" evidence="9">
    <location>
        <begin position="222"/>
        <end position="318"/>
    </location>
</feature>
<dbReference type="UniPathway" id="UPA00060">
    <property type="reaction ID" value="UER00597"/>
</dbReference>
<dbReference type="GO" id="GO:0005524">
    <property type="term" value="F:ATP binding"/>
    <property type="evidence" value="ECO:0007669"/>
    <property type="project" value="UniProtKB-UniRule"/>
</dbReference>
<dbReference type="EMBL" id="LDEV01001050">
    <property type="protein sequence ID" value="KLJ12266.1"/>
    <property type="molecule type" value="Genomic_DNA"/>
</dbReference>
<protein>
    <recommendedName>
        <fullName evidence="7">Thiamine pyrophosphokinase</fullName>
        <ecNumber evidence="7">2.7.6.2</ecNumber>
    </recommendedName>
</protein>
<dbReference type="CDD" id="cd07995">
    <property type="entry name" value="TPK"/>
    <property type="match status" value="1"/>
</dbReference>
<dbReference type="InterPro" id="IPR007373">
    <property type="entry name" value="Thiamin_PyroPKinase_B1-bd"/>
</dbReference>
<comment type="caution">
    <text evidence="10">The sequence shown here is derived from an EMBL/GenBank/DDBJ whole genome shotgun (WGS) entry which is preliminary data.</text>
</comment>
<keyword evidence="4 7" id="KW-0547">Nucleotide-binding</keyword>
<dbReference type="PIRSF" id="PIRSF031057">
    <property type="entry name" value="Thiamin_pyrophosphokinase"/>
    <property type="match status" value="1"/>
</dbReference>
<evidence type="ECO:0000256" key="6">
    <source>
        <dbReference type="ARBA" id="ARBA00022840"/>
    </source>
</evidence>
<organism evidence="10 11">
    <name type="scientific">Blastomyces silverae</name>
    <dbReference type="NCBI Taxonomy" id="2060906"/>
    <lineage>
        <taxon>Eukaryota</taxon>
        <taxon>Fungi</taxon>
        <taxon>Dikarya</taxon>
        <taxon>Ascomycota</taxon>
        <taxon>Pezizomycotina</taxon>
        <taxon>Eurotiomycetes</taxon>
        <taxon>Eurotiomycetidae</taxon>
        <taxon>Onygenales</taxon>
        <taxon>Ajellomycetaceae</taxon>
        <taxon>Blastomyces</taxon>
    </lineage>
</organism>
<dbReference type="AlphaFoldDB" id="A0A0H1BT16"/>
<evidence type="ECO:0000313" key="10">
    <source>
        <dbReference type="EMBL" id="KLJ12266.1"/>
    </source>
</evidence>
<dbReference type="Proteomes" id="UP000053573">
    <property type="component" value="Unassembled WGS sequence"/>
</dbReference>
<keyword evidence="11" id="KW-1185">Reference proteome</keyword>
<evidence type="ECO:0000313" key="11">
    <source>
        <dbReference type="Proteomes" id="UP000053573"/>
    </source>
</evidence>
<feature type="region of interest" description="Disordered" evidence="8">
    <location>
        <begin position="228"/>
        <end position="259"/>
    </location>
</feature>
<keyword evidence="5 7" id="KW-0418">Kinase</keyword>
<dbReference type="InterPro" id="IPR036759">
    <property type="entry name" value="TPK_catalytic_sf"/>
</dbReference>
<dbReference type="InterPro" id="IPR036371">
    <property type="entry name" value="TPK_B1-bd_sf"/>
</dbReference>
<dbReference type="GO" id="GO:0006772">
    <property type="term" value="P:thiamine metabolic process"/>
    <property type="evidence" value="ECO:0007669"/>
    <property type="project" value="InterPro"/>
</dbReference>
<dbReference type="SUPFAM" id="SSF63999">
    <property type="entry name" value="Thiamin pyrophosphokinase, catalytic domain"/>
    <property type="match status" value="1"/>
</dbReference>
<dbReference type="FunFam" id="2.60.120.320:FF:000001">
    <property type="entry name" value="Thiamine pyrophosphokinase"/>
    <property type="match status" value="1"/>
</dbReference>
<dbReference type="STRING" id="2060906.A0A0H1BT16"/>
<dbReference type="SUPFAM" id="SSF63862">
    <property type="entry name" value="Thiamin pyrophosphokinase, substrate-binding domain"/>
    <property type="match status" value="1"/>
</dbReference>
<dbReference type="EC" id="2.7.6.2" evidence="7"/>
<evidence type="ECO:0000256" key="4">
    <source>
        <dbReference type="ARBA" id="ARBA00022741"/>
    </source>
</evidence>
<feature type="compositionally biased region" description="Low complexity" evidence="8">
    <location>
        <begin position="185"/>
        <end position="199"/>
    </location>
</feature>
<accession>A0A0H1BT16</accession>
<evidence type="ECO:0000256" key="3">
    <source>
        <dbReference type="ARBA" id="ARBA00022679"/>
    </source>
</evidence>
<dbReference type="InterPro" id="IPR007371">
    <property type="entry name" value="TPK_catalytic"/>
</dbReference>
<evidence type="ECO:0000259" key="9">
    <source>
        <dbReference type="SMART" id="SM00983"/>
    </source>
</evidence>
<evidence type="ECO:0000256" key="2">
    <source>
        <dbReference type="ARBA" id="ARBA00006785"/>
    </source>
</evidence>
<sequence length="334" mass="35645">MDWYPAQFFNPAAPPSSPFALLVLNQPINQNAYTILKKHASFTICADGGANRLYNLMRKSGRESIELPDAIVGDLDSISPEVRKHYEDLQVPIIYDPGQYSTDVTKCLCYLRSRTQKSLNGPCSSENGAAAVAVPATAASASTVNENDIDINVLLLGGLGGRVDQAFSLINHLYLSSTPTPTPTPTSTSTSSSSSSSPPQTQEHRHLYLISEESISFLLHRGRNRIHAPGGSLMGVSPPPPPSPSPSQSTTTTTTTTQTTPFAENVGIIPIAGPAAITTQGLEWDIHDWKTHFGGQVSTSNHVRSEVVQVLVESEGPVLFTIELAGWLKGGGGL</sequence>
<evidence type="ECO:0000256" key="8">
    <source>
        <dbReference type="SAM" id="MobiDB-lite"/>
    </source>
</evidence>
<comment type="catalytic activity">
    <reaction evidence="7">
        <text>thiamine + ATP = thiamine diphosphate + AMP + H(+)</text>
        <dbReference type="Rhea" id="RHEA:11576"/>
        <dbReference type="ChEBI" id="CHEBI:15378"/>
        <dbReference type="ChEBI" id="CHEBI:18385"/>
        <dbReference type="ChEBI" id="CHEBI:30616"/>
        <dbReference type="ChEBI" id="CHEBI:58937"/>
        <dbReference type="ChEBI" id="CHEBI:456215"/>
    </reaction>
</comment>
<reference evidence="11" key="1">
    <citation type="journal article" date="2015" name="PLoS Genet.">
        <title>The dynamic genome and transcriptome of the human fungal pathogen Blastomyces and close relative Emmonsia.</title>
        <authorList>
            <person name="Munoz J.F."/>
            <person name="Gauthier G.M."/>
            <person name="Desjardins C.A."/>
            <person name="Gallo J.E."/>
            <person name="Holder J."/>
            <person name="Sullivan T.D."/>
            <person name="Marty A.J."/>
            <person name="Carmen J.C."/>
            <person name="Chen Z."/>
            <person name="Ding L."/>
            <person name="Gujja S."/>
            <person name="Magrini V."/>
            <person name="Misas E."/>
            <person name="Mitreva M."/>
            <person name="Priest M."/>
            <person name="Saif S."/>
            <person name="Whiston E.A."/>
            <person name="Young S."/>
            <person name="Zeng Q."/>
            <person name="Goldman W.E."/>
            <person name="Mardis E.R."/>
            <person name="Taylor J.W."/>
            <person name="McEwen J.G."/>
            <person name="Clay O.K."/>
            <person name="Klein B.S."/>
            <person name="Cuomo C.A."/>
        </authorList>
    </citation>
    <scope>NUCLEOTIDE SEQUENCE [LARGE SCALE GENOMIC DNA]</scope>
    <source>
        <strain evidence="11">UAMH 139</strain>
    </source>
</reference>
<dbReference type="GO" id="GO:0004788">
    <property type="term" value="F:thiamine diphosphokinase activity"/>
    <property type="evidence" value="ECO:0007669"/>
    <property type="project" value="UniProtKB-UniRule"/>
</dbReference>
<dbReference type="Gene3D" id="3.40.50.10240">
    <property type="entry name" value="Thiamin pyrophosphokinase, catalytic domain"/>
    <property type="match status" value="1"/>
</dbReference>
<proteinExistence type="inferred from homology"/>
<dbReference type="SMART" id="SM00983">
    <property type="entry name" value="TPK_B1_binding"/>
    <property type="match status" value="1"/>
</dbReference>
<keyword evidence="3 7" id="KW-0808">Transferase</keyword>